<proteinExistence type="predicted"/>
<reference evidence="4 5" key="1">
    <citation type="journal article" date="2020" name="ISME J.">
        <title>Comparative genomics reveals insights into cyanobacterial evolution and habitat adaptation.</title>
        <authorList>
            <person name="Chen M.Y."/>
            <person name="Teng W.K."/>
            <person name="Zhao L."/>
            <person name="Hu C.X."/>
            <person name="Zhou Y.K."/>
            <person name="Han B.P."/>
            <person name="Song L.R."/>
            <person name="Shu W.S."/>
        </authorList>
    </citation>
    <scope>NUCLEOTIDE SEQUENCE [LARGE SCALE GENOMIC DNA]</scope>
    <source>
        <strain evidence="4 5">FACHB-723</strain>
    </source>
</reference>
<dbReference type="InterPro" id="IPR039331">
    <property type="entry name" value="PAPs-like"/>
</dbReference>
<dbReference type="PROSITE" id="PS51318">
    <property type="entry name" value="TAT"/>
    <property type="match status" value="1"/>
</dbReference>
<name>A0ABR7ZV59_9CYAN</name>
<keyword evidence="1" id="KW-0732">Signal</keyword>
<dbReference type="InterPro" id="IPR004843">
    <property type="entry name" value="Calcineurin-like_PHP"/>
</dbReference>
<accession>A0ABR7ZV59</accession>
<feature type="domain" description="Calcineurin-like phosphoesterase" evidence="3">
    <location>
        <begin position="80"/>
        <end position="298"/>
    </location>
</feature>
<dbReference type="PANTHER" id="PTHR22953">
    <property type="entry name" value="ACID PHOSPHATASE RELATED"/>
    <property type="match status" value="1"/>
</dbReference>
<feature type="region of interest" description="Disordered" evidence="2">
    <location>
        <begin position="40"/>
        <end position="71"/>
    </location>
</feature>
<dbReference type="SUPFAM" id="SSF56300">
    <property type="entry name" value="Metallo-dependent phosphatases"/>
    <property type="match status" value="1"/>
</dbReference>
<evidence type="ECO:0000313" key="4">
    <source>
        <dbReference type="EMBL" id="MBD2187365.1"/>
    </source>
</evidence>
<sequence>MALKRRQLLMFGGLAVGAGLGGAALSGSWGRQNAPIATTASPLQSPTAIAKNTSTNSPTALRSQKPAPKGLFAPTRGDVRIVVISDLNSAYGSTDYIDQVKQAIKFLPDWEPDLVLCGGDMVAGQDTDLSDAEIKAMWQGFDKHIAAPMRKAKLSFGFTIGNHDGSGSLYNGKYTFDRDRKAVSTYWQDPKHDPNLNFIDRSNFPFNYTFQQNDIFFLAWDASTATISDQQLQWVEKSLASEVAKNSKLRIAIGHLPLYAVARGRETGGNYLNDAERLRTLLEKYNVHTYVSGHHHAYYPAYKGKLELLNAGVLGDGPRRLLSGDLAPSRTITVIDISWTTNDVIYTTYDMDTLKVVDQTTLPPYIDAPNGRINRRDLKVNVS</sequence>
<protein>
    <submittedName>
        <fullName evidence="4">Metallophosphoesterase</fullName>
    </submittedName>
</protein>
<dbReference type="InterPro" id="IPR006311">
    <property type="entry name" value="TAT_signal"/>
</dbReference>
<dbReference type="InterPro" id="IPR029052">
    <property type="entry name" value="Metallo-depent_PP-like"/>
</dbReference>
<dbReference type="Pfam" id="PF00149">
    <property type="entry name" value="Metallophos"/>
    <property type="match status" value="1"/>
</dbReference>
<keyword evidence="5" id="KW-1185">Reference proteome</keyword>
<organism evidence="4 5">
    <name type="scientific">Pseudanabaena mucicola FACHB-723</name>
    <dbReference type="NCBI Taxonomy" id="2692860"/>
    <lineage>
        <taxon>Bacteria</taxon>
        <taxon>Bacillati</taxon>
        <taxon>Cyanobacteriota</taxon>
        <taxon>Cyanophyceae</taxon>
        <taxon>Pseudanabaenales</taxon>
        <taxon>Pseudanabaenaceae</taxon>
        <taxon>Pseudanabaena</taxon>
    </lineage>
</organism>
<gene>
    <name evidence="4" type="ORF">H6F41_04295</name>
</gene>
<evidence type="ECO:0000259" key="3">
    <source>
        <dbReference type="Pfam" id="PF00149"/>
    </source>
</evidence>
<dbReference type="RefSeq" id="WP_190402251.1">
    <property type="nucleotide sequence ID" value="NZ_JACJQB010000005.1"/>
</dbReference>
<dbReference type="PANTHER" id="PTHR22953:SF153">
    <property type="entry name" value="PURPLE ACID PHOSPHATASE"/>
    <property type="match status" value="1"/>
</dbReference>
<dbReference type="EMBL" id="JACJQB010000005">
    <property type="protein sequence ID" value="MBD2187365.1"/>
    <property type="molecule type" value="Genomic_DNA"/>
</dbReference>
<evidence type="ECO:0000313" key="5">
    <source>
        <dbReference type="Proteomes" id="UP000642094"/>
    </source>
</evidence>
<comment type="caution">
    <text evidence="4">The sequence shown here is derived from an EMBL/GenBank/DDBJ whole genome shotgun (WGS) entry which is preliminary data.</text>
</comment>
<dbReference type="Gene3D" id="3.60.21.10">
    <property type="match status" value="1"/>
</dbReference>
<evidence type="ECO:0000256" key="2">
    <source>
        <dbReference type="SAM" id="MobiDB-lite"/>
    </source>
</evidence>
<feature type="compositionally biased region" description="Polar residues" evidence="2">
    <location>
        <begin position="40"/>
        <end position="62"/>
    </location>
</feature>
<evidence type="ECO:0000256" key="1">
    <source>
        <dbReference type="ARBA" id="ARBA00022729"/>
    </source>
</evidence>
<dbReference type="Proteomes" id="UP000642094">
    <property type="component" value="Unassembled WGS sequence"/>
</dbReference>